<evidence type="ECO:0000313" key="1">
    <source>
        <dbReference type="EMBL" id="EKS41464.1"/>
    </source>
</evidence>
<dbReference type="Proteomes" id="UP000001096">
    <property type="component" value="Unassembled WGS sequence"/>
</dbReference>
<proteinExistence type="predicted"/>
<evidence type="ECO:0000313" key="2">
    <source>
        <dbReference type="Proteomes" id="UP000001096"/>
    </source>
</evidence>
<name>K8PL16_9BRAD</name>
<gene>
    <name evidence="1" type="ORF">HMPREF9695_00556</name>
</gene>
<comment type="caution">
    <text evidence="1">The sequence shown here is derived from an EMBL/GenBank/DDBJ whole genome shotgun (WGS) entry which is preliminary data.</text>
</comment>
<dbReference type="EMBL" id="AGWX01000001">
    <property type="protein sequence ID" value="EKS41464.1"/>
    <property type="molecule type" value="Genomic_DNA"/>
</dbReference>
<organism evidence="1 2">
    <name type="scientific">Afipia broomeae ATCC 49717</name>
    <dbReference type="NCBI Taxonomy" id="883078"/>
    <lineage>
        <taxon>Bacteria</taxon>
        <taxon>Pseudomonadati</taxon>
        <taxon>Pseudomonadota</taxon>
        <taxon>Alphaproteobacteria</taxon>
        <taxon>Hyphomicrobiales</taxon>
        <taxon>Nitrobacteraceae</taxon>
        <taxon>Afipia</taxon>
    </lineage>
</organism>
<reference evidence="1 2" key="1">
    <citation type="submission" date="2012-04" db="EMBL/GenBank/DDBJ databases">
        <title>The Genome Sequence of Afipia broomeae ATCC 49717.</title>
        <authorList>
            <consortium name="The Broad Institute Genome Sequencing Platform"/>
            <person name="Earl A."/>
            <person name="Ward D."/>
            <person name="Feldgarden M."/>
            <person name="Gevers D."/>
            <person name="Huys G."/>
            <person name="Walker B."/>
            <person name="Young S.K."/>
            <person name="Zeng Q."/>
            <person name="Gargeya S."/>
            <person name="Fitzgerald M."/>
            <person name="Haas B."/>
            <person name="Abouelleil A."/>
            <person name="Alvarado L."/>
            <person name="Arachchi H.M."/>
            <person name="Berlin A."/>
            <person name="Chapman S.B."/>
            <person name="Goldberg J."/>
            <person name="Griggs A."/>
            <person name="Gujja S."/>
            <person name="Hansen M."/>
            <person name="Howarth C."/>
            <person name="Imamovic A."/>
            <person name="Larimer J."/>
            <person name="McCowen C."/>
            <person name="Montmayeur A."/>
            <person name="Murphy C."/>
            <person name="Neiman D."/>
            <person name="Pearson M."/>
            <person name="Priest M."/>
            <person name="Roberts A."/>
            <person name="Saif S."/>
            <person name="Shea T."/>
            <person name="Sisk P."/>
            <person name="Sykes S."/>
            <person name="Wortman J."/>
            <person name="Nusbaum C."/>
            <person name="Birren B."/>
        </authorList>
    </citation>
    <scope>NUCLEOTIDE SEQUENCE [LARGE SCALE GENOMIC DNA]</scope>
    <source>
        <strain evidence="1 2">ATCC 49717</strain>
    </source>
</reference>
<protein>
    <submittedName>
        <fullName evidence="1">Uncharacterized protein</fullName>
    </submittedName>
</protein>
<dbReference type="HOGENOM" id="CLU_2646417_0_0_5"/>
<accession>K8PL16</accession>
<sequence length="77" mass="8388">MDQAAADAVVKNFLHHIQRDLQEAASIAKAAEVCAASGNLQAAVKMVMNFEDPAHRAQQMLNAALLIRRELMGDELD</sequence>
<dbReference type="PATRIC" id="fig|883078.3.peg.582"/>
<dbReference type="AlphaFoldDB" id="K8PL16"/>
<keyword evidence="2" id="KW-1185">Reference proteome</keyword>